<proteinExistence type="predicted"/>
<accession>A0A1W0WFH1</accession>
<protein>
    <submittedName>
        <fullName evidence="5">Ankyrin repeat and EF-hand domain-containing protein 1</fullName>
    </submittedName>
</protein>
<reference evidence="6" key="1">
    <citation type="submission" date="2017-01" db="EMBL/GenBank/DDBJ databases">
        <title>Comparative genomics of anhydrobiosis in the tardigrade Hypsibius dujardini.</title>
        <authorList>
            <person name="Yoshida Y."/>
            <person name="Koutsovoulos G."/>
            <person name="Laetsch D."/>
            <person name="Stevens L."/>
            <person name="Kumar S."/>
            <person name="Horikawa D."/>
            <person name="Ishino K."/>
            <person name="Komine S."/>
            <person name="Tomita M."/>
            <person name="Blaxter M."/>
            <person name="Arakawa K."/>
        </authorList>
    </citation>
    <scope>NUCLEOTIDE SEQUENCE [LARGE SCALE GENOMIC DNA]</scope>
    <source>
        <strain evidence="6">Z151</strain>
    </source>
</reference>
<dbReference type="AlphaFoldDB" id="A0A1W0WFH1"/>
<feature type="repeat" description="ANK" evidence="1">
    <location>
        <begin position="67"/>
        <end position="99"/>
    </location>
</feature>
<dbReference type="Proteomes" id="UP000192578">
    <property type="component" value="Unassembled WGS sequence"/>
</dbReference>
<dbReference type="EMBL" id="MTYJ01000113">
    <property type="protein sequence ID" value="OQV13927.1"/>
    <property type="molecule type" value="Genomic_DNA"/>
</dbReference>
<dbReference type="SUPFAM" id="SSF48403">
    <property type="entry name" value="Ankyrin repeat"/>
    <property type="match status" value="2"/>
</dbReference>
<evidence type="ECO:0000256" key="1">
    <source>
        <dbReference type="PROSITE-ProRule" id="PRU00023"/>
    </source>
</evidence>
<dbReference type="SMART" id="SM00248">
    <property type="entry name" value="ANK"/>
    <property type="match status" value="9"/>
</dbReference>
<dbReference type="InterPro" id="IPR036770">
    <property type="entry name" value="Ankyrin_rpt-contain_sf"/>
</dbReference>
<evidence type="ECO:0000259" key="4">
    <source>
        <dbReference type="PROSITE" id="PS50222"/>
    </source>
</evidence>
<evidence type="ECO:0000313" key="5">
    <source>
        <dbReference type="EMBL" id="OQV13927.1"/>
    </source>
</evidence>
<dbReference type="GO" id="GO:0005509">
    <property type="term" value="F:calcium ion binding"/>
    <property type="evidence" value="ECO:0007669"/>
    <property type="project" value="InterPro"/>
</dbReference>
<comment type="caution">
    <text evidence="5">The sequence shown here is derived from an EMBL/GenBank/DDBJ whole genome shotgun (WGS) entry which is preliminary data.</text>
</comment>
<feature type="repeat" description="ANK" evidence="1">
    <location>
        <begin position="100"/>
        <end position="132"/>
    </location>
</feature>
<feature type="repeat" description="ANK" evidence="1">
    <location>
        <begin position="206"/>
        <end position="238"/>
    </location>
</feature>
<dbReference type="OrthoDB" id="539213at2759"/>
<dbReference type="PANTHER" id="PTHR24127">
    <property type="entry name" value="ANKYRIN REPEAT AND EF-HAND DOMAIN-CONTAINING PROTEIN 1"/>
    <property type="match status" value="1"/>
</dbReference>
<feature type="region of interest" description="Disordered" evidence="3">
    <location>
        <begin position="985"/>
        <end position="1007"/>
    </location>
</feature>
<name>A0A1W0WFH1_HYPEX</name>
<feature type="repeat" description="ANK" evidence="1">
    <location>
        <begin position="272"/>
        <end position="304"/>
    </location>
</feature>
<feature type="repeat" description="ANK" evidence="1">
    <location>
        <begin position="577"/>
        <end position="609"/>
    </location>
</feature>
<dbReference type="PROSITE" id="PS50222">
    <property type="entry name" value="EF_HAND_2"/>
    <property type="match status" value="1"/>
</dbReference>
<evidence type="ECO:0000313" key="6">
    <source>
        <dbReference type="Proteomes" id="UP000192578"/>
    </source>
</evidence>
<dbReference type="PROSITE" id="PS50297">
    <property type="entry name" value="ANK_REP_REGION"/>
    <property type="match status" value="6"/>
</dbReference>
<dbReference type="PANTHER" id="PTHR24127:SF1">
    <property type="entry name" value="ANKYRIN REPEAT AND EF-HAND DOMAIN-CONTAINING PROTEIN 1"/>
    <property type="match status" value="1"/>
</dbReference>
<evidence type="ECO:0000256" key="2">
    <source>
        <dbReference type="SAM" id="Coils"/>
    </source>
</evidence>
<feature type="coiled-coil region" evidence="2">
    <location>
        <begin position="318"/>
        <end position="365"/>
    </location>
</feature>
<dbReference type="PRINTS" id="PR01415">
    <property type="entry name" value="ANKYRIN"/>
</dbReference>
<dbReference type="InterPro" id="IPR002048">
    <property type="entry name" value="EF_hand_dom"/>
</dbReference>
<sequence>MAGDFGLLSQYKRKLKPVPPIRYVKGPPQKVQLKNLFQYVIDRDLPNIRKFKNQGFQNIFQAHEAVTGNTVLHVAAYKNDVDLVTFFLDNGADVNTRNRGGITPLMVAAHHGYLDLVKQLIICGANLEAEDRFGQNVLWYCFGGTERHAQIAAFCMDCGSASAKPSSNLIGKPILVKACEKGNKSRDIVELILRHGGSPNDPALRTGRTPLIEASRRGSVPVMKLLLDEGADADAVDYKQVHAAHEAAYHGHVPALQLLASFGANLDTPSYNGNTPLHLAVSSQQLAAVRYLAHRGANANAKNKLGLTPKAIAKKYTLTAAAKELKKGEEQFNGLKEKKIGVLLYDWIQSNVDKLKEALENSSENGATVKRADFLEALIRVAAPRSEEEEMEKIMDLMDPKKTGFITIADFLKGEKMVPKTFKITAYPLESKNGKKGKKKKKKKPKLKLRKGLKISICVTAEEELPMKFTDGPFVTKHVFPGHKNVIGRSTTEKATPFSDDSIWILDNTPPDAVHIRTLCQQGDWDSVIRACQNGFDINQCDQEYKTPLMYAAAEGRWDMLQLLLAHGADVKAVDNFGWTALHHACRKGQPVVVDELIQSGANLNDHTLAGGSPLMKAIESNNLDTVLCCVVNGANLKAKTVCGLSIKDYAKTFGNYRIYRAISRYLKAYRGGRNLDKSLAGVDPNTTFSLGNRDLTPPPRIPVSTSGKPLPVVISEMKVKTNSNGFLLPDADGDLAGKRNGGKPSLEILPSEDDFRLTSSQAVSAAAAPINNQAVQDRKLKIRSSFFEATKKFEALSEGKTQFPQPELSDPFAHETIRYGRSEQTKVMEGRTEMERTAWMLRNHVDLARAGDLTFYTPAPEDWYPPSKEDMIMRYQMQPGLFDFVIQNHFNQDPLEKYVRKVERQLENENAAKCYFEVTKADDPLEKGMPKRFSITEELKRIHMLRPMEGKFMNNDEVLPSFSLINNYLVELKKDATPTSPMGTLHSFAPPEVKPPTADISKVAVS</sequence>
<keyword evidence="2" id="KW-0175">Coiled coil</keyword>
<dbReference type="InterPro" id="IPR002110">
    <property type="entry name" value="Ankyrin_rpt"/>
</dbReference>
<dbReference type="InterPro" id="IPR052801">
    <property type="entry name" value="Ankyrin-EF-hand"/>
</dbReference>
<gene>
    <name evidence="5" type="ORF">BV898_11809</name>
</gene>
<keyword evidence="1" id="KW-0040">ANK repeat</keyword>
<organism evidence="5 6">
    <name type="scientific">Hypsibius exemplaris</name>
    <name type="common">Freshwater tardigrade</name>
    <dbReference type="NCBI Taxonomy" id="2072580"/>
    <lineage>
        <taxon>Eukaryota</taxon>
        <taxon>Metazoa</taxon>
        <taxon>Ecdysozoa</taxon>
        <taxon>Tardigrada</taxon>
        <taxon>Eutardigrada</taxon>
        <taxon>Parachela</taxon>
        <taxon>Hypsibioidea</taxon>
        <taxon>Hypsibiidae</taxon>
        <taxon>Hypsibius</taxon>
    </lineage>
</organism>
<dbReference type="PROSITE" id="PS50088">
    <property type="entry name" value="ANK_REPEAT"/>
    <property type="match status" value="6"/>
</dbReference>
<evidence type="ECO:0000256" key="3">
    <source>
        <dbReference type="SAM" id="MobiDB-lite"/>
    </source>
</evidence>
<feature type="repeat" description="ANK" evidence="1">
    <location>
        <begin position="544"/>
        <end position="576"/>
    </location>
</feature>
<dbReference type="Gene3D" id="1.25.40.20">
    <property type="entry name" value="Ankyrin repeat-containing domain"/>
    <property type="match status" value="3"/>
</dbReference>
<keyword evidence="6" id="KW-1185">Reference proteome</keyword>
<feature type="domain" description="EF-hand" evidence="4">
    <location>
        <begin position="386"/>
        <end position="421"/>
    </location>
</feature>
<dbReference type="Pfam" id="PF12796">
    <property type="entry name" value="Ank_2"/>
    <property type="match status" value="4"/>
</dbReference>